<evidence type="ECO:0000256" key="3">
    <source>
        <dbReference type="ARBA" id="ARBA00022692"/>
    </source>
</evidence>
<keyword evidence="4" id="KW-1133">Transmembrane helix</keyword>
<dbReference type="Proteomes" id="UP000256601">
    <property type="component" value="Unassembled WGS sequence"/>
</dbReference>
<protein>
    <submittedName>
        <fullName evidence="6">LMBR1-like membrane protein-domain-containing protein</fullName>
    </submittedName>
</protein>
<dbReference type="InterPro" id="IPR051584">
    <property type="entry name" value="GPCR-associated_LMBR1"/>
</dbReference>
<evidence type="ECO:0000256" key="2">
    <source>
        <dbReference type="ARBA" id="ARBA00010487"/>
    </source>
</evidence>
<organism evidence="6 7">
    <name type="scientific">Yarrowia lipolytica</name>
    <name type="common">Candida lipolytica</name>
    <dbReference type="NCBI Taxonomy" id="4952"/>
    <lineage>
        <taxon>Eukaryota</taxon>
        <taxon>Fungi</taxon>
        <taxon>Dikarya</taxon>
        <taxon>Ascomycota</taxon>
        <taxon>Saccharomycotina</taxon>
        <taxon>Dipodascomycetes</taxon>
        <taxon>Dipodascales</taxon>
        <taxon>Dipodascales incertae sedis</taxon>
        <taxon>Yarrowia</taxon>
    </lineage>
</organism>
<dbReference type="PANTHER" id="PTHR21355">
    <property type="entry name" value="G-PROTEIN COUPLED RECEPTOR-ASSOCIATED PROTEIN LMBRD2"/>
    <property type="match status" value="1"/>
</dbReference>
<evidence type="ECO:0000313" key="6">
    <source>
        <dbReference type="EMBL" id="RDW27685.1"/>
    </source>
</evidence>
<name>A0A371CBN9_YARLL</name>
<proteinExistence type="inferred from homology"/>
<dbReference type="GO" id="GO:0016020">
    <property type="term" value="C:membrane"/>
    <property type="evidence" value="ECO:0007669"/>
    <property type="project" value="UniProtKB-SubCell"/>
</dbReference>
<sequence>MILFPILAFCATAVCSVLWISQYSSIKSTPLFILLPLVLAVYIPFSIVVLVPIDLLSASSNGEGHPLFYLNENVRLILWRVSYWLAFVLTWAVLPLLQSYVESGHHDPRKKAREAIMYNLKYQGILLGVGLIGLIYTIISTGLSITSIKQVAIALSYSYTLIFAIWFMGHGLVNVPRRLWILAAPTERVRQHYRKAVSVHDRYAEAQQKYIEVSNEVLALRVHREHTQYTNWVDELCDSIEDTSNVVQLPPRGRPATVERSRISEEYLSNLQRSLQKAEFRLIRYTMDWKNLVDEAARDEDIVNSHGDLKFRRSSTRLPPNVAHIYYSLVEPWVMRLGAVFWGLLSLTLVWSELLYGTKYSLVNIIISSTQGFGQQVVSSFILGYMCYTAVSSLFRVRVFNVYGLVRQHSDASSMLFYAMYACRLTVPIAYNYLMLIPSRESVFQAFLGKYINLTPLGTFFSDGIPRFILVPIGLTLFNVYDKIKGWFGFGLDFTDEEEDSDDASLYIEGRDLIFREIEMNGRSSGGVRVPNPRFEVPPASPDTQITKMSNNIKGFFGNFSERWNSGQWTQETQALEEGLLDDRI</sequence>
<dbReference type="Pfam" id="PF04791">
    <property type="entry name" value="LMBR1"/>
    <property type="match status" value="1"/>
</dbReference>
<dbReference type="PANTHER" id="PTHR21355:SF0">
    <property type="entry name" value="G-PROTEIN COUPLED RECEPTOR-ASSOCIATED PROTEIN LMBRD2"/>
    <property type="match status" value="1"/>
</dbReference>
<comment type="subcellular location">
    <subcellularLocation>
        <location evidence="1">Membrane</location>
        <topology evidence="1">Multi-pass membrane protein</topology>
    </subcellularLocation>
</comment>
<dbReference type="VEuPathDB" id="FungiDB:YALI0_F24541g"/>
<reference evidence="6 7" key="1">
    <citation type="submission" date="2018-07" db="EMBL/GenBank/DDBJ databases">
        <title>Draft Genome Assemblies for Five Robust Yarrowia lipolytica Strains Exhibiting High Lipid Production and Pentose Sugar Utilization and Sugar Alcohol Secretion from Undetoxified Lignocellulosic Biomass Hydrolysates.</title>
        <authorList>
            <consortium name="DOE Joint Genome Institute"/>
            <person name="Walker C."/>
            <person name="Ryu S."/>
            <person name="Na H."/>
            <person name="Zane M."/>
            <person name="LaButti K."/>
            <person name="Lipzen A."/>
            <person name="Haridas S."/>
            <person name="Barry K."/>
            <person name="Grigoriev I.V."/>
            <person name="Quarterman J."/>
            <person name="Slininger P."/>
            <person name="Dien B."/>
            <person name="Trinh C.T."/>
        </authorList>
    </citation>
    <scope>NUCLEOTIDE SEQUENCE [LARGE SCALE GENOMIC DNA]</scope>
    <source>
        <strain evidence="6 7">YB392</strain>
    </source>
</reference>
<dbReference type="VEuPathDB" id="FungiDB:YALI1_F31902g"/>
<dbReference type="EMBL" id="KZ858960">
    <property type="protein sequence ID" value="RDW27685.1"/>
    <property type="molecule type" value="Genomic_DNA"/>
</dbReference>
<dbReference type="AlphaFoldDB" id="A0A371CBN9"/>
<evidence type="ECO:0000256" key="1">
    <source>
        <dbReference type="ARBA" id="ARBA00004141"/>
    </source>
</evidence>
<dbReference type="InterPro" id="IPR006876">
    <property type="entry name" value="LMBR1-like_membr_prot"/>
</dbReference>
<keyword evidence="5" id="KW-0472">Membrane</keyword>
<gene>
    <name evidence="6" type="ORF">B0I71DRAFT_93971</name>
</gene>
<keyword evidence="3" id="KW-0812">Transmembrane</keyword>
<evidence type="ECO:0000256" key="4">
    <source>
        <dbReference type="ARBA" id="ARBA00022989"/>
    </source>
</evidence>
<comment type="similarity">
    <text evidence="2">Belongs to the LIMR family.</text>
</comment>
<accession>A0A371CBN9</accession>
<dbReference type="OrthoDB" id="203099at2759"/>
<evidence type="ECO:0000313" key="7">
    <source>
        <dbReference type="Proteomes" id="UP000256601"/>
    </source>
</evidence>
<evidence type="ECO:0000256" key="5">
    <source>
        <dbReference type="ARBA" id="ARBA00023136"/>
    </source>
</evidence>